<organism evidence="1 2">
    <name type="scientific">Streptococcus caledonicus</name>
    <dbReference type="NCBI Taxonomy" id="2614158"/>
    <lineage>
        <taxon>Bacteria</taxon>
        <taxon>Bacillati</taxon>
        <taxon>Bacillota</taxon>
        <taxon>Bacilli</taxon>
        <taxon>Lactobacillales</taxon>
        <taxon>Streptococcaceae</taxon>
        <taxon>Streptococcus</taxon>
    </lineage>
</organism>
<sequence>MLREADLSDIKRYGETFYQLGLNPLTSGYPAYFDGTKTKDDFEKVLMRRLENENSRLVIAEFKGQVEGIVGYFYLPDDRYLQVDLLNLSYHADIHLTELVEHLESHFKDFQILFGIDARNATYQSVLKNMGWIAEAPQVINLLEEPFIRCEPRAVKSNIIRVSHSNQLQFQSLFPQDNPDNVYWTPERLIEELEHWVIYLFADKGAIWARPFGDRQMEIYGYVIAEKMANDSQNILRELLYTLIEGAHQSGIRQILFFSDEKEYELLRSLGFKERGTYLCYSKTL</sequence>
<reference evidence="2" key="1">
    <citation type="journal article" date="2019" name="Int. J. Syst. Evol. Microbiol.">
        <title>The Global Catalogue of Microorganisms (GCM) 10K type strain sequencing project: providing services to taxonomists for standard genome sequencing and annotation.</title>
        <authorList>
            <consortium name="The Broad Institute Genomics Platform"/>
            <consortium name="The Broad Institute Genome Sequencing Center for Infectious Disease"/>
            <person name="Wu L."/>
            <person name="Ma J."/>
        </authorList>
    </citation>
    <scope>NUCLEOTIDE SEQUENCE [LARGE SCALE GENOMIC DNA]</scope>
    <source>
        <strain evidence="2">DT43</strain>
    </source>
</reference>
<accession>A0ABW0UCS5</accession>
<dbReference type="InterPro" id="IPR016181">
    <property type="entry name" value="Acyl_CoA_acyltransferase"/>
</dbReference>
<gene>
    <name evidence="1" type="ORF">ACFPQ3_07110</name>
</gene>
<dbReference type="SUPFAM" id="SSF55729">
    <property type="entry name" value="Acyl-CoA N-acyltransferases (Nat)"/>
    <property type="match status" value="2"/>
</dbReference>
<evidence type="ECO:0000313" key="1">
    <source>
        <dbReference type="EMBL" id="MFC5631347.1"/>
    </source>
</evidence>
<keyword evidence="2" id="KW-1185">Reference proteome</keyword>
<name>A0ABW0UCS5_9STRE</name>
<evidence type="ECO:0000313" key="2">
    <source>
        <dbReference type="Proteomes" id="UP001596110"/>
    </source>
</evidence>
<dbReference type="EMBL" id="JBHSOJ010000016">
    <property type="protein sequence ID" value="MFC5631347.1"/>
    <property type="molecule type" value="Genomic_DNA"/>
</dbReference>
<protein>
    <recommendedName>
        <fullName evidence="3">N-acetyltransferase domain-containing protein</fullName>
    </recommendedName>
</protein>
<evidence type="ECO:0008006" key="3">
    <source>
        <dbReference type="Google" id="ProtNLM"/>
    </source>
</evidence>
<comment type="caution">
    <text evidence="1">The sequence shown here is derived from an EMBL/GenBank/DDBJ whole genome shotgun (WGS) entry which is preliminary data.</text>
</comment>
<proteinExistence type="predicted"/>
<dbReference type="Proteomes" id="UP001596110">
    <property type="component" value="Unassembled WGS sequence"/>
</dbReference>
<dbReference type="RefSeq" id="WP_156805168.1">
    <property type="nucleotide sequence ID" value="NZ_JBHSOJ010000016.1"/>
</dbReference>